<dbReference type="InterPro" id="IPR010998">
    <property type="entry name" value="Integrase_recombinase_N"/>
</dbReference>
<dbReference type="SUPFAM" id="SSF56349">
    <property type="entry name" value="DNA breaking-rejoining enzymes"/>
    <property type="match status" value="1"/>
</dbReference>
<evidence type="ECO:0000256" key="2">
    <source>
        <dbReference type="ARBA" id="ARBA00023172"/>
    </source>
</evidence>
<evidence type="ECO:0000256" key="3">
    <source>
        <dbReference type="SAM" id="MobiDB-lite"/>
    </source>
</evidence>
<dbReference type="GeneID" id="121394150"/>
<feature type="compositionally biased region" description="Polar residues" evidence="3">
    <location>
        <begin position="289"/>
        <end position="316"/>
    </location>
</feature>
<keyword evidence="2" id="KW-0233">DNA recombination</keyword>
<dbReference type="SUPFAM" id="SSF47823">
    <property type="entry name" value="lambda integrase-like, N-terminal domain"/>
    <property type="match status" value="1"/>
</dbReference>
<gene>
    <name evidence="5" type="primary">LOC121394150</name>
</gene>
<sequence>MGNTCDRRLGAIHNQTRIQDPFFPLPSSREVHSIDHCSSQAPLTPTGCGHATSHRGNRAGSHVTKVQGVLLKSISSSQKGRFLPTCAESKAPKPYDTDTKIQDGINTVGDCKHGTGHLHDVHRSTRRLLAHTHFSFFKKVSQIRHRRSSLSIYGAAIWSLYSSTRLHEGPRTHCGLPPVSGSQHYPISRRFLDKGTHSSTSTQRHQLVSAGAHTTWLADQPQKEFAHPKSDDCFSRPAIQLRCPKGVLDTRQGPQVTTDHSISSPTGGDLGRGLLASPGTDGGGAGSHSLCQVSSQTPAAQLSQTLEQKSSISGTDYPSLPSDEEGAPLVDSSAKSPTREKPPDHFLGSSDDGCEPQGLGCSLPRTDSPRDLVNSRKQVTHQCAGIASYCSSPGGMVVNLAVPGSTSAVRQCNSRSICQQTGRHTQQGSHAGSLPHTHLGGKHGDQHLRSIHPRGTELGSGLPEQDIHGPGRVVLARRTLSAADPKVGNPGGGHVRFQNQQKTSPLLHQNERPKGVPNRRPSGAMGLQPRVCFPTLGDSTQGNQKTKTIQHNYHFNCTRLAKQSLVLRSHHTIHSPSVAIASTSRLTNTRANQTSECSNAQIDCVALETNWYLQRGFSRTAVNILLQARKPSTSKVYYKTWRTFITWCTHRDIPWDSVNSTQVIEFLADGFQKGLALRTLKTQISALTALTHRRWANYPTVQHFIKGVTRARPPLREPLATWSLPLVLTGLQRPPFEPLSTCELKWLSLKVAFLIAITSAKRVSELAALSCREPWLTLHQDKAVLRTTPGFLPKVVSERHMNQDIILPSFCPNPSNDKEAKLHTLDVVRALRIYLRRSETFRHSDSLLVSYATAHKGRPVSKRTIARWLVDTINKVYDDSGSGRPFSVKAHSTRAQSTSWALQNLATAEQICQAATWVSPNTFIKFYKLNVHASTSATFGRKVLQAAVAQ</sequence>
<dbReference type="OrthoDB" id="10064229at2759"/>
<organism evidence="4 5">
    <name type="scientific">Xenopus laevis</name>
    <name type="common">African clawed frog</name>
    <dbReference type="NCBI Taxonomy" id="8355"/>
    <lineage>
        <taxon>Eukaryota</taxon>
        <taxon>Metazoa</taxon>
        <taxon>Chordata</taxon>
        <taxon>Craniata</taxon>
        <taxon>Vertebrata</taxon>
        <taxon>Euteleostomi</taxon>
        <taxon>Amphibia</taxon>
        <taxon>Batrachia</taxon>
        <taxon>Anura</taxon>
        <taxon>Pipoidea</taxon>
        <taxon>Pipidae</taxon>
        <taxon>Xenopodinae</taxon>
        <taxon>Xenopus</taxon>
        <taxon>Xenopus</taxon>
    </lineage>
</organism>
<protein>
    <submittedName>
        <fullName evidence="5">Uncharacterized protein LOC121394150 isoform X1</fullName>
    </submittedName>
</protein>
<dbReference type="KEGG" id="xla:121394150"/>
<dbReference type="PANTHER" id="PTHR33066:SF2">
    <property type="entry name" value="FILAGGRIN-2-LIKE"/>
    <property type="match status" value="1"/>
</dbReference>
<dbReference type="InterPro" id="IPR013762">
    <property type="entry name" value="Integrase-like_cat_sf"/>
</dbReference>
<feature type="region of interest" description="Disordered" evidence="3">
    <location>
        <begin position="419"/>
        <end position="467"/>
    </location>
</feature>
<dbReference type="PANTHER" id="PTHR33066">
    <property type="entry name" value="INTEGRASE_SAM-LIKE_N DOMAIN-CONTAINING PROTEIN"/>
    <property type="match status" value="1"/>
</dbReference>
<dbReference type="Gene3D" id="1.10.443.10">
    <property type="entry name" value="Intergrase catalytic core"/>
    <property type="match status" value="1"/>
</dbReference>
<proteinExistence type="predicted"/>
<feature type="compositionally biased region" description="Polar residues" evidence="3">
    <location>
        <begin position="252"/>
        <end position="266"/>
    </location>
</feature>
<keyword evidence="4" id="KW-1185">Reference proteome</keyword>
<evidence type="ECO:0000313" key="4">
    <source>
        <dbReference type="Proteomes" id="UP000186698"/>
    </source>
</evidence>
<feature type="region of interest" description="Disordered" evidence="3">
    <location>
        <begin position="483"/>
        <end position="526"/>
    </location>
</feature>
<accession>A0A8J1KV65</accession>
<dbReference type="Gene3D" id="1.10.150.130">
    <property type="match status" value="1"/>
</dbReference>
<evidence type="ECO:0000256" key="1">
    <source>
        <dbReference type="ARBA" id="ARBA00023125"/>
    </source>
</evidence>
<dbReference type="InterPro" id="IPR011010">
    <property type="entry name" value="DNA_brk_join_enz"/>
</dbReference>
<feature type="region of interest" description="Disordered" evidence="3">
    <location>
        <begin position="245"/>
        <end position="369"/>
    </location>
</feature>
<dbReference type="Proteomes" id="UP000186698">
    <property type="component" value="Chromosome 5S"/>
</dbReference>
<feature type="compositionally biased region" description="Polar residues" evidence="3">
    <location>
        <begin position="497"/>
        <end position="507"/>
    </location>
</feature>
<dbReference type="GO" id="GO:0003677">
    <property type="term" value="F:DNA binding"/>
    <property type="evidence" value="ECO:0007669"/>
    <property type="project" value="UniProtKB-KW"/>
</dbReference>
<name>A0A8J1KV65_XENLA</name>
<dbReference type="GO" id="GO:0015074">
    <property type="term" value="P:DNA integration"/>
    <property type="evidence" value="ECO:0007669"/>
    <property type="project" value="InterPro"/>
</dbReference>
<dbReference type="GO" id="GO:0006310">
    <property type="term" value="P:DNA recombination"/>
    <property type="evidence" value="ECO:0007669"/>
    <property type="project" value="UniProtKB-KW"/>
</dbReference>
<feature type="compositionally biased region" description="Polar residues" evidence="3">
    <location>
        <begin position="419"/>
        <end position="430"/>
    </location>
</feature>
<reference evidence="5" key="1">
    <citation type="submission" date="2025-08" db="UniProtKB">
        <authorList>
            <consortium name="RefSeq"/>
        </authorList>
    </citation>
    <scope>IDENTIFICATION</scope>
    <source>
        <strain evidence="5">J_2021</strain>
        <tissue evidence="5">Erythrocytes</tissue>
    </source>
</reference>
<evidence type="ECO:0000313" key="5">
    <source>
        <dbReference type="RefSeq" id="XP_041420124.1"/>
    </source>
</evidence>
<dbReference type="RefSeq" id="XP_041420124.1">
    <property type="nucleotide sequence ID" value="XM_041564190.1"/>
</dbReference>
<dbReference type="AlphaFoldDB" id="A0A8J1KV65"/>
<keyword evidence="1" id="KW-0238">DNA-binding</keyword>